<dbReference type="EMBL" id="JAKLUA010000001">
    <property type="protein sequence ID" value="MCG2665647.1"/>
    <property type="molecule type" value="Genomic_DNA"/>
</dbReference>
<name>A0A9X1R7T1_9BRAD</name>
<dbReference type="RefSeq" id="WP_237868858.1">
    <property type="nucleotide sequence ID" value="NZ_JAKLTY010000004.1"/>
</dbReference>
<comment type="caution">
    <text evidence="2">The sequence shown here is derived from an EMBL/GenBank/DDBJ whole genome shotgun (WGS) entry which is preliminary data.</text>
</comment>
<keyword evidence="4" id="KW-1185">Reference proteome</keyword>
<evidence type="ECO:0000313" key="4">
    <source>
        <dbReference type="Proteomes" id="UP001139012"/>
    </source>
</evidence>
<organism evidence="2 5">
    <name type="scientific">Bradyrhizobium zhengyangense</name>
    <dbReference type="NCBI Taxonomy" id="2911009"/>
    <lineage>
        <taxon>Bacteria</taxon>
        <taxon>Pseudomonadati</taxon>
        <taxon>Pseudomonadota</taxon>
        <taxon>Alphaproteobacteria</taxon>
        <taxon>Hyphomicrobiales</taxon>
        <taxon>Nitrobacteraceae</taxon>
        <taxon>Bradyrhizobium</taxon>
    </lineage>
</organism>
<evidence type="ECO:0000256" key="1">
    <source>
        <dbReference type="SAM" id="MobiDB-lite"/>
    </source>
</evidence>
<reference evidence="2" key="1">
    <citation type="submission" date="2022-01" db="EMBL/GenBank/DDBJ databases">
        <title>Genome sequnece data of strain Bradyrhizobium sp. nov.</title>
        <authorList>
            <person name="Zhang J."/>
        </authorList>
    </citation>
    <scope>NUCLEOTIDE SEQUENCE</scope>
    <source>
        <strain evidence="3">WYCCWR 12774</strain>
        <strain evidence="2">WYCCWR 13023</strain>
    </source>
</reference>
<evidence type="ECO:0000313" key="3">
    <source>
        <dbReference type="EMBL" id="MCG2665647.1"/>
    </source>
</evidence>
<dbReference type="Proteomes" id="UP001139012">
    <property type="component" value="Unassembled WGS sequence"/>
</dbReference>
<gene>
    <name evidence="3" type="ORF">L6637_01715</name>
    <name evidence="2" type="ORF">L6654_08180</name>
</gene>
<accession>A0A9X1R7T1</accession>
<protein>
    <submittedName>
        <fullName evidence="2">Uncharacterized protein</fullName>
    </submittedName>
</protein>
<evidence type="ECO:0000313" key="2">
    <source>
        <dbReference type="EMBL" id="MCG2626600.1"/>
    </source>
</evidence>
<evidence type="ECO:0000313" key="5">
    <source>
        <dbReference type="Proteomes" id="UP001139054"/>
    </source>
</evidence>
<dbReference type="AlphaFoldDB" id="A0A9X1R7T1"/>
<sequence>MTVQMPGGSSSTPIPLGTAAGDIMVAKQGQGDCTVIIDPQTRRVLDRQGTVKTTSRRAAHKAGGAKLRSK</sequence>
<feature type="region of interest" description="Disordered" evidence="1">
    <location>
        <begin position="46"/>
        <end position="70"/>
    </location>
</feature>
<proteinExistence type="predicted"/>
<dbReference type="Proteomes" id="UP001139054">
    <property type="component" value="Unassembled WGS sequence"/>
</dbReference>
<dbReference type="EMBL" id="JAKLTY010000004">
    <property type="protein sequence ID" value="MCG2626600.1"/>
    <property type="molecule type" value="Genomic_DNA"/>
</dbReference>